<evidence type="ECO:0000256" key="10">
    <source>
        <dbReference type="ARBA" id="ARBA00023200"/>
    </source>
</evidence>
<reference evidence="13 14" key="1">
    <citation type="submission" date="2016-06" db="EMBL/GenBank/DDBJ databases">
        <title>Complete genome sequences of Bordetella bronchialis and Bordetella flabilis.</title>
        <authorList>
            <person name="LiPuma J.J."/>
            <person name="Spilker T."/>
        </authorList>
    </citation>
    <scope>NUCLEOTIDE SEQUENCE [LARGE SCALE GENOMIC DNA]</scope>
    <source>
        <strain evidence="13 14">AU10664</strain>
    </source>
</reference>
<evidence type="ECO:0000256" key="8">
    <source>
        <dbReference type="ARBA" id="ARBA00022786"/>
    </source>
</evidence>
<accession>A0A193GL09</accession>
<proteinExistence type="inferred from homology"/>
<dbReference type="AlphaFoldDB" id="A0A193GL09"/>
<dbReference type="Gene3D" id="1.20.58.360">
    <property type="entry name" value="Shigella T3SS effector IpaH defines"/>
    <property type="match status" value="1"/>
</dbReference>
<dbReference type="KEGG" id="bfz:BAU07_25090"/>
<keyword evidence="5" id="KW-0433">Leucine-rich repeat</keyword>
<dbReference type="InterPro" id="IPR029487">
    <property type="entry name" value="NEL_dom"/>
</dbReference>
<dbReference type="InterPro" id="IPR032675">
    <property type="entry name" value="LRR_dom_sf"/>
</dbReference>
<evidence type="ECO:0000256" key="2">
    <source>
        <dbReference type="ARBA" id="ARBA00004613"/>
    </source>
</evidence>
<dbReference type="Proteomes" id="UP000091926">
    <property type="component" value="Chromosome"/>
</dbReference>
<dbReference type="Gene3D" id="1.20.1270.130">
    <property type="entry name" value="Shigella T3SS effector IpaH domain"/>
    <property type="match status" value="1"/>
</dbReference>
<dbReference type="PROSITE" id="PS52053">
    <property type="entry name" value="NEL"/>
    <property type="match status" value="1"/>
</dbReference>
<sequence>MPRELEQLEALLERLEAHPQGKILMDSMQAYRQWFGKLPEIVLRRDYESPRPPAAGSATDRTIWHLDLRELGACPAFEAIRQLADVYCDLAGTPNMECDVFQAYTFDDDQKLDPLLEKAWEKWISAGKQSVHDRSSVGQYRCIATRRRVIENLRTDLKQMRCYGGLTHADFHHLMKELRWGCQDCLPAAPTAVNLRAASLQTRQCMNFSSSHFPSDMEDIGPYQHKGRIAQGCASSLPPLPQDLEALCLDAYPRPDLSALPPGLKVLRMRQAGLVKLPRLPAGLKILEVAQNALIRLDNLPAGLETLIVSNNPLRDLPEPLPARLRHLAADAAQLARLPALPESLERLSVCRNRLTTLPALPPRLRDLSADENHLAEFPVDVPLTLERAYLVGNDLRRLPPACANLSGCDFYLEGNPIALQDLPRLPPGVPGPRFHVSMQAYAAAPQAAPRPVRMAGNLTEATSAWLLPDMPEAAQRWEAQANPAEAQEFVQFLNRLHYPKNTKESVFETAAFRASVVSLLTELSLPERAELRVDVYALCKDATANCDDRVLWTLGRLRALLLNDDIRLGRYDDRVGDVIELGRQMFSLDVLAQIAREKVRTLTYIDEVEVYLAYAVQLRQALRLTSVVADMLYFKASGVTPADVDNALQTVRHRQRTEFPMFLALDYEPWQTLLRRRDPDRHDAFQASAHEEMERCLEPELRSRLQAVGLDPHDDDARRTVGLAVSRDIRYRVLEPLVAEYLAHHDAAMPRP</sequence>
<feature type="domain" description="NEL" evidence="12">
    <location>
        <begin position="458"/>
        <end position="753"/>
    </location>
</feature>
<keyword evidence="4 11" id="KW-0964">Secreted</keyword>
<keyword evidence="10 11" id="KW-1035">Host cytoplasm</keyword>
<evidence type="ECO:0000313" key="14">
    <source>
        <dbReference type="Proteomes" id="UP000091926"/>
    </source>
</evidence>
<evidence type="ECO:0000256" key="9">
    <source>
        <dbReference type="ARBA" id="ARBA00022843"/>
    </source>
</evidence>
<dbReference type="EMBL" id="CP016172">
    <property type="protein sequence ID" value="ANN79954.1"/>
    <property type="molecule type" value="Genomic_DNA"/>
</dbReference>
<dbReference type="GO" id="GO:0004842">
    <property type="term" value="F:ubiquitin-protein transferase activity"/>
    <property type="evidence" value="ECO:0007669"/>
    <property type="project" value="UniProtKB-UniRule"/>
</dbReference>
<dbReference type="Gene3D" id="3.80.10.10">
    <property type="entry name" value="Ribonuclease Inhibitor"/>
    <property type="match status" value="1"/>
</dbReference>
<keyword evidence="9 11" id="KW-0832">Ubl conjugation</keyword>
<feature type="active site" description="Glycyl thioester intermediate" evidence="11">
    <location>
        <position position="547"/>
    </location>
</feature>
<evidence type="ECO:0000256" key="11">
    <source>
        <dbReference type="PROSITE-ProRule" id="PRU01398"/>
    </source>
</evidence>
<evidence type="ECO:0000256" key="3">
    <source>
        <dbReference type="ARBA" id="ARBA00009868"/>
    </source>
</evidence>
<evidence type="ECO:0000256" key="5">
    <source>
        <dbReference type="ARBA" id="ARBA00022614"/>
    </source>
</evidence>
<dbReference type="Pfam" id="PF14496">
    <property type="entry name" value="NEL"/>
    <property type="match status" value="1"/>
</dbReference>
<comment type="PTM">
    <text evidence="11">Ubiquitinated in the presence of host E1 ubiquitin-activating enzyme, E2 ubiquitin-conjugating enzyme and ubiquitin.</text>
</comment>
<organism evidence="13 14">
    <name type="scientific">Bordetella flabilis</name>
    <dbReference type="NCBI Taxonomy" id="463014"/>
    <lineage>
        <taxon>Bacteria</taxon>
        <taxon>Pseudomonadati</taxon>
        <taxon>Pseudomonadota</taxon>
        <taxon>Betaproteobacteria</taxon>
        <taxon>Burkholderiales</taxon>
        <taxon>Alcaligenaceae</taxon>
        <taxon>Bordetella</taxon>
    </lineage>
</organism>
<keyword evidence="8 11" id="KW-0833">Ubl conjugation pathway</keyword>
<evidence type="ECO:0000256" key="7">
    <source>
        <dbReference type="ARBA" id="ARBA00022737"/>
    </source>
</evidence>
<gene>
    <name evidence="13" type="ORF">BAU07_25090</name>
</gene>
<keyword evidence="6 11" id="KW-0808">Transferase</keyword>
<keyword evidence="14" id="KW-1185">Reference proteome</keyword>
<dbReference type="GO" id="GO:0005576">
    <property type="term" value="C:extracellular region"/>
    <property type="evidence" value="ECO:0007669"/>
    <property type="project" value="UniProtKB-SubCell"/>
</dbReference>
<comment type="subcellular location">
    <subcellularLocation>
        <location evidence="1">Host cytoplasm</location>
    </subcellularLocation>
    <subcellularLocation>
        <location evidence="2">Secreted</location>
    </subcellularLocation>
</comment>
<keyword evidence="7" id="KW-0677">Repeat</keyword>
<dbReference type="PANTHER" id="PTHR47114:SF2">
    <property type="entry name" value="OLIGODENDROCYTE-MYELIN GLYCOPROTEIN"/>
    <property type="match status" value="1"/>
</dbReference>
<name>A0A193GL09_9BORD</name>
<dbReference type="PANTHER" id="PTHR47114">
    <property type="match status" value="1"/>
</dbReference>
<dbReference type="InterPro" id="IPR051071">
    <property type="entry name" value="LRR-bact_E3_ubiq_ligases"/>
</dbReference>
<comment type="similarity">
    <text evidence="3 11">Belongs to the LRR-containing bacterial E3 ligase family.</text>
</comment>
<dbReference type="GO" id="GO:0016567">
    <property type="term" value="P:protein ubiquitination"/>
    <property type="evidence" value="ECO:0007669"/>
    <property type="project" value="InterPro"/>
</dbReference>
<evidence type="ECO:0000256" key="4">
    <source>
        <dbReference type="ARBA" id="ARBA00022525"/>
    </source>
</evidence>
<dbReference type="STRING" id="463014.BAU07_25090"/>
<evidence type="ECO:0000256" key="1">
    <source>
        <dbReference type="ARBA" id="ARBA00004192"/>
    </source>
</evidence>
<dbReference type="SMART" id="SM00364">
    <property type="entry name" value="LRR_BAC"/>
    <property type="match status" value="6"/>
</dbReference>
<evidence type="ECO:0000259" key="12">
    <source>
        <dbReference type="PROSITE" id="PS52053"/>
    </source>
</evidence>
<evidence type="ECO:0000313" key="13">
    <source>
        <dbReference type="EMBL" id="ANN79954.1"/>
    </source>
</evidence>
<evidence type="ECO:0000256" key="6">
    <source>
        <dbReference type="ARBA" id="ARBA00022679"/>
    </source>
</evidence>
<protein>
    <recommendedName>
        <fullName evidence="12">NEL domain-containing protein</fullName>
    </recommendedName>
</protein>
<dbReference type="Gene3D" id="1.20.58.90">
    <property type="match status" value="1"/>
</dbReference>
<dbReference type="GO" id="GO:0030430">
    <property type="term" value="C:host cell cytoplasm"/>
    <property type="evidence" value="ECO:0007669"/>
    <property type="project" value="UniProtKB-SubCell"/>
</dbReference>
<dbReference type="SUPFAM" id="SSF52058">
    <property type="entry name" value="L domain-like"/>
    <property type="match status" value="1"/>
</dbReference>